<evidence type="ECO:0000256" key="3">
    <source>
        <dbReference type="ARBA" id="ARBA00023239"/>
    </source>
</evidence>
<dbReference type="InterPro" id="IPR005300">
    <property type="entry name" value="MltA_B"/>
</dbReference>
<dbReference type="InterPro" id="IPR036908">
    <property type="entry name" value="RlpA-like_sf"/>
</dbReference>
<comment type="catalytic activity">
    <reaction evidence="1">
        <text>Exolytic cleavage of the (1-&gt;4)-beta-glycosidic linkage between N-acetylmuramic acid (MurNAc) and N-acetylglucosamine (GlcNAc) residues in peptidoglycan, from either the reducing or the non-reducing ends of the peptidoglycan chains, with concomitant formation of a 1,6-anhydrobond in the MurNAc residue.</text>
        <dbReference type="EC" id="4.2.2.n1"/>
    </reaction>
</comment>
<dbReference type="Gene3D" id="2.40.240.50">
    <property type="entry name" value="Barwin-like endoglucanases"/>
    <property type="match status" value="1"/>
</dbReference>
<dbReference type="EC" id="4.2.2.n1" evidence="2"/>
<dbReference type="InterPro" id="IPR026044">
    <property type="entry name" value="MltA"/>
</dbReference>
<dbReference type="RefSeq" id="WP_012110135.1">
    <property type="nucleotide sequence ID" value="NC_009719.1"/>
</dbReference>
<dbReference type="Gene3D" id="2.40.40.10">
    <property type="entry name" value="RlpA-like domain"/>
    <property type="match status" value="2"/>
</dbReference>
<evidence type="ECO:0000256" key="2">
    <source>
        <dbReference type="ARBA" id="ARBA00012587"/>
    </source>
</evidence>
<evidence type="ECO:0000313" key="7">
    <source>
        <dbReference type="EMBL" id="ABS62867.1"/>
    </source>
</evidence>
<gene>
    <name evidence="7" type="ordered locus">Plav_1247</name>
</gene>
<proteinExistence type="predicted"/>
<dbReference type="Pfam" id="PF06725">
    <property type="entry name" value="3D"/>
    <property type="match status" value="1"/>
</dbReference>
<dbReference type="CAZy" id="GH102">
    <property type="family name" value="Glycoside Hydrolase Family 102"/>
</dbReference>
<dbReference type="EMBL" id="CP000774">
    <property type="protein sequence ID" value="ABS62867.1"/>
    <property type="molecule type" value="Genomic_DNA"/>
</dbReference>
<dbReference type="GO" id="GO:0004553">
    <property type="term" value="F:hydrolase activity, hydrolyzing O-glycosyl compounds"/>
    <property type="evidence" value="ECO:0007669"/>
    <property type="project" value="InterPro"/>
</dbReference>
<dbReference type="Pfam" id="PF03562">
    <property type="entry name" value="MltA"/>
    <property type="match status" value="1"/>
</dbReference>
<dbReference type="GO" id="GO:0071555">
    <property type="term" value="P:cell wall organization"/>
    <property type="evidence" value="ECO:0007669"/>
    <property type="project" value="UniProtKB-KW"/>
</dbReference>
<dbReference type="eggNOG" id="COG2821">
    <property type="taxonomic scope" value="Bacteria"/>
</dbReference>
<protein>
    <recommendedName>
        <fullName evidence="2">peptidoglycan lytic exotransglycosylase</fullName>
        <ecNumber evidence="2">4.2.2.n1</ecNumber>
    </recommendedName>
    <alternativeName>
        <fullName evidence="5">Murein hydrolase A</fullName>
    </alternativeName>
</protein>
<organism evidence="7 8">
    <name type="scientific">Parvibaculum lavamentivorans (strain DS-1 / DSM 13023 / NCIMB 13966)</name>
    <dbReference type="NCBI Taxonomy" id="402881"/>
    <lineage>
        <taxon>Bacteria</taxon>
        <taxon>Pseudomonadati</taxon>
        <taxon>Pseudomonadota</taxon>
        <taxon>Alphaproteobacteria</taxon>
        <taxon>Hyphomicrobiales</taxon>
        <taxon>Parvibaculaceae</taxon>
        <taxon>Parvibaculum</taxon>
    </lineage>
</organism>
<dbReference type="AlphaFoldDB" id="A7HSI4"/>
<sequence>MSAQANPVSSPTRISFSQLDGWGKDDQSAALDAFRRSCARILKLSPSAPLDVKGGDPLYGKAGDWQPACRAATGSVGPGAGNARGFFQHWFVPVKFPSERGLFTGYYEPEMRGSLTRGGVYQTPVLAPPPGFSMVAGGGNFPTRAEIEDGALDTDKLALLWLESPIDAFFLHVQGSGRVRLPNDEIVRLSFAAKTGHDYTSIGKLLVERGEMKLEQVSMQTIRAWMEKHPAEGRALMRQNKSYIFFRILRDVDETLGPPGAEQVNLTPGRSLAVDRSHHPLGTLLWLTTTHPTVDGQGLVPMARLMVAQDTGSAIKGRQRGDIFFGSGRDPGEIAGRMKAEGEFIALVPKEIAP</sequence>
<dbReference type="GO" id="GO:0009254">
    <property type="term" value="P:peptidoglycan turnover"/>
    <property type="evidence" value="ECO:0007669"/>
    <property type="project" value="InterPro"/>
</dbReference>
<dbReference type="GO" id="GO:0019867">
    <property type="term" value="C:outer membrane"/>
    <property type="evidence" value="ECO:0007669"/>
    <property type="project" value="InterPro"/>
</dbReference>
<evidence type="ECO:0000256" key="4">
    <source>
        <dbReference type="ARBA" id="ARBA00023316"/>
    </source>
</evidence>
<dbReference type="CDD" id="cd14485">
    <property type="entry name" value="mltA_like_LT_A"/>
    <property type="match status" value="1"/>
</dbReference>
<dbReference type="Proteomes" id="UP000006377">
    <property type="component" value="Chromosome"/>
</dbReference>
<evidence type="ECO:0000256" key="5">
    <source>
        <dbReference type="ARBA" id="ARBA00030918"/>
    </source>
</evidence>
<dbReference type="PIRSF" id="PIRSF019422">
    <property type="entry name" value="MltA"/>
    <property type="match status" value="1"/>
</dbReference>
<dbReference type="GO" id="GO:0009253">
    <property type="term" value="P:peptidoglycan catabolic process"/>
    <property type="evidence" value="ECO:0007669"/>
    <property type="project" value="TreeGrafter"/>
</dbReference>
<accession>A7HSI4</accession>
<dbReference type="STRING" id="402881.Plav_1247"/>
<dbReference type="SUPFAM" id="SSF50685">
    <property type="entry name" value="Barwin-like endoglucanases"/>
    <property type="match status" value="1"/>
</dbReference>
<dbReference type="SMART" id="SM00925">
    <property type="entry name" value="MltA"/>
    <property type="match status" value="1"/>
</dbReference>
<keyword evidence="4" id="KW-0961">Cell wall biogenesis/degradation</keyword>
<dbReference type="PANTHER" id="PTHR30124:SF0">
    <property type="entry name" value="MEMBRANE-BOUND LYTIC MUREIN TRANSGLYCOSYLASE A"/>
    <property type="match status" value="1"/>
</dbReference>
<evidence type="ECO:0000259" key="6">
    <source>
        <dbReference type="SMART" id="SM00925"/>
    </source>
</evidence>
<reference evidence="7 8" key="1">
    <citation type="journal article" date="2011" name="Stand. Genomic Sci.">
        <title>Complete genome sequence of Parvibaculum lavamentivorans type strain (DS-1(T)).</title>
        <authorList>
            <person name="Schleheck D."/>
            <person name="Weiss M."/>
            <person name="Pitluck S."/>
            <person name="Bruce D."/>
            <person name="Land M.L."/>
            <person name="Han S."/>
            <person name="Saunders E."/>
            <person name="Tapia R."/>
            <person name="Detter C."/>
            <person name="Brettin T."/>
            <person name="Han J."/>
            <person name="Woyke T."/>
            <person name="Goodwin L."/>
            <person name="Pennacchio L."/>
            <person name="Nolan M."/>
            <person name="Cook A.M."/>
            <person name="Kjelleberg S."/>
            <person name="Thomas T."/>
        </authorList>
    </citation>
    <scope>NUCLEOTIDE SEQUENCE [LARGE SCALE GENOMIC DNA]</scope>
    <source>
        <strain evidence="8">DS-1 / DSM 13023 / NCIMB 13966</strain>
    </source>
</reference>
<keyword evidence="3" id="KW-0456">Lyase</keyword>
<dbReference type="HOGENOM" id="CLU_037751_0_0_5"/>
<dbReference type="CDD" id="cd14668">
    <property type="entry name" value="mlta_B"/>
    <property type="match status" value="1"/>
</dbReference>
<keyword evidence="8" id="KW-1185">Reference proteome</keyword>
<evidence type="ECO:0000313" key="8">
    <source>
        <dbReference type="Proteomes" id="UP000006377"/>
    </source>
</evidence>
<name>A7HSI4_PARL1</name>
<dbReference type="KEGG" id="pla:Plav_1247"/>
<dbReference type="InterPro" id="IPR010611">
    <property type="entry name" value="3D_dom"/>
</dbReference>
<dbReference type="PANTHER" id="PTHR30124">
    <property type="entry name" value="MEMBRANE-BOUND LYTIC MUREIN TRANSGLYCOSYLASE A"/>
    <property type="match status" value="1"/>
</dbReference>
<dbReference type="GO" id="GO:0008933">
    <property type="term" value="F:peptidoglycan lytic transglycosylase activity"/>
    <property type="evidence" value="ECO:0007669"/>
    <property type="project" value="TreeGrafter"/>
</dbReference>
<feature type="domain" description="Lytic transglycosylase MltA" evidence="6">
    <location>
        <begin position="110"/>
        <end position="247"/>
    </location>
</feature>
<evidence type="ECO:0000256" key="1">
    <source>
        <dbReference type="ARBA" id="ARBA00001420"/>
    </source>
</evidence>